<sequence>MSAPNNIEINSTTHRSPSCYNTSHLLLSFIFNLINISGNGEFTGQNSIEKAKKRGTKRSWRLKQKLKLTWKSIKIRVRSHLPAFLSSKKRLTHVKSRNQELAQMARKICKVSNDSTKSLAFLLQLPKYSAMDFLDRGDLMTPAASPRENISKMWRELHGSENWENILDPLHPWLRREITKYGEFVESIYDSLDFDPLSEFCGSCRYNRNKLFEELGLTRHGYKVTKYIYAMSHVNVPQWFLSSSLGETWSKDSNWMGFVAVSGDRESLRIGRRDIVVAWRGTVTPTEWFMDLRTSKEPFDCEGEHGKNVVKVQSGFFSIYNSKSELTRYNKESASEQTMEEVKRLVKFFKDRGEEVSLTITGHSLGGALALMNACEAARDVPELSGNVSVISFGAPRVGNLAFKERLNSLGVKVLRVVNKQDIVPKLPGIVFNKVLNKLNPITSKLNWVYRHVGTQLKLDVFSSPYVKRDSDLAGSHNLEVYLHVLDGFHRKKSGFRVNARRDVASVNKSTDMLLDHLRIPECWYQVAHKGLILNKQTGRWVKPVRAPEDIPSPLSTGPKPIYSS</sequence>
<reference evidence="11 12" key="1">
    <citation type="submission" date="2020-02" db="EMBL/GenBank/DDBJ databases">
        <authorList>
            <person name="Ma Q."/>
            <person name="Huang Y."/>
            <person name="Song X."/>
            <person name="Pei D."/>
        </authorList>
    </citation>
    <scope>NUCLEOTIDE SEQUENCE [LARGE SCALE GENOMIC DNA]</scope>
    <source>
        <strain evidence="11">Sxm20200214</strain>
        <tissue evidence="11">Leaf</tissue>
    </source>
</reference>
<name>A0A8X8B2V3_BRACI</name>
<feature type="region of interest" description="Disordered" evidence="9">
    <location>
        <begin position="546"/>
        <end position="565"/>
    </location>
</feature>
<evidence type="ECO:0000313" key="11">
    <source>
        <dbReference type="EMBL" id="KAG2320620.1"/>
    </source>
</evidence>
<dbReference type="Gene3D" id="3.40.50.1820">
    <property type="entry name" value="alpha/beta hydrolase"/>
    <property type="match status" value="1"/>
</dbReference>
<evidence type="ECO:0000256" key="3">
    <source>
        <dbReference type="ARBA" id="ARBA00022528"/>
    </source>
</evidence>
<evidence type="ECO:0000256" key="1">
    <source>
        <dbReference type="ARBA" id="ARBA00004229"/>
    </source>
</evidence>
<dbReference type="SUPFAM" id="SSF53474">
    <property type="entry name" value="alpha/beta-Hydrolases"/>
    <property type="match status" value="1"/>
</dbReference>
<dbReference type="PANTHER" id="PTHR31403">
    <property type="entry name" value="PHOSPHOLIPASE A1-IBETA2, CHLOROPLASTIC"/>
    <property type="match status" value="1"/>
</dbReference>
<accession>A0A8X8B2V3</accession>
<evidence type="ECO:0000256" key="9">
    <source>
        <dbReference type="SAM" id="MobiDB-lite"/>
    </source>
</evidence>
<keyword evidence="6" id="KW-0809">Transit peptide</keyword>
<evidence type="ECO:0000256" key="5">
    <source>
        <dbReference type="ARBA" id="ARBA00022801"/>
    </source>
</evidence>
<dbReference type="EMBL" id="JAAMPC010000003">
    <property type="protein sequence ID" value="KAG2320620.1"/>
    <property type="molecule type" value="Genomic_DNA"/>
</dbReference>
<dbReference type="InterPro" id="IPR029058">
    <property type="entry name" value="AB_hydrolase_fold"/>
</dbReference>
<comment type="caution">
    <text evidence="11">The sequence shown here is derived from an EMBL/GenBank/DDBJ whole genome shotgun (WGS) entry which is preliminary data.</text>
</comment>
<dbReference type="AlphaFoldDB" id="A0A8X8B2V3"/>
<dbReference type="OrthoDB" id="426718at2759"/>
<gene>
    <name evidence="11" type="ORF">Bca52824_013833</name>
</gene>
<keyword evidence="7" id="KW-0442">Lipid degradation</keyword>
<comment type="subcellular location">
    <subcellularLocation>
        <location evidence="1">Plastid</location>
        <location evidence="1">Chloroplast</location>
    </subcellularLocation>
</comment>
<dbReference type="GO" id="GO:0009507">
    <property type="term" value="C:chloroplast"/>
    <property type="evidence" value="ECO:0007669"/>
    <property type="project" value="UniProtKB-SubCell"/>
</dbReference>
<comment type="similarity">
    <text evidence="2">Belongs to the AB hydrolase superfamily. Lipase family.</text>
</comment>
<dbReference type="GO" id="GO:0047714">
    <property type="term" value="F:galactolipase activity"/>
    <property type="evidence" value="ECO:0007669"/>
    <property type="project" value="UniProtKB-ARBA"/>
</dbReference>
<feature type="domain" description="Fungal lipase-type" evidence="10">
    <location>
        <begin position="276"/>
        <end position="431"/>
    </location>
</feature>
<evidence type="ECO:0000256" key="4">
    <source>
        <dbReference type="ARBA" id="ARBA00022640"/>
    </source>
</evidence>
<dbReference type="Pfam" id="PF01764">
    <property type="entry name" value="Lipase_3"/>
    <property type="match status" value="1"/>
</dbReference>
<dbReference type="FunFam" id="3.40.50.1820:FF:000065">
    <property type="entry name" value="Phospholipase A1-II 3"/>
    <property type="match status" value="1"/>
</dbReference>
<dbReference type="Proteomes" id="UP000886595">
    <property type="component" value="Unassembled WGS sequence"/>
</dbReference>
<evidence type="ECO:0000256" key="8">
    <source>
        <dbReference type="ARBA" id="ARBA00023098"/>
    </source>
</evidence>
<keyword evidence="3" id="KW-0150">Chloroplast</keyword>
<evidence type="ECO:0000313" key="12">
    <source>
        <dbReference type="Proteomes" id="UP000886595"/>
    </source>
</evidence>
<evidence type="ECO:0000256" key="2">
    <source>
        <dbReference type="ARBA" id="ARBA00010701"/>
    </source>
</evidence>
<dbReference type="CDD" id="cd00519">
    <property type="entry name" value="Lipase_3"/>
    <property type="match status" value="1"/>
</dbReference>
<keyword evidence="5" id="KW-0378">Hydrolase</keyword>
<dbReference type="GO" id="GO:0016042">
    <property type="term" value="P:lipid catabolic process"/>
    <property type="evidence" value="ECO:0007669"/>
    <property type="project" value="UniProtKB-KW"/>
</dbReference>
<keyword evidence="12" id="KW-1185">Reference proteome</keyword>
<dbReference type="InterPro" id="IPR002921">
    <property type="entry name" value="Fungal_lipase-type"/>
</dbReference>
<proteinExistence type="inferred from homology"/>
<dbReference type="PANTHER" id="PTHR31403:SF13">
    <property type="entry name" value="ALPHA_BETA-HYDROLASES SUPERFAMILY PROTEIN"/>
    <property type="match status" value="1"/>
</dbReference>
<evidence type="ECO:0000256" key="7">
    <source>
        <dbReference type="ARBA" id="ARBA00022963"/>
    </source>
</evidence>
<dbReference type="GO" id="GO:0008970">
    <property type="term" value="F:phospholipase A1 activity"/>
    <property type="evidence" value="ECO:0007669"/>
    <property type="project" value="UniProtKB-ARBA"/>
</dbReference>
<keyword evidence="8" id="KW-0443">Lipid metabolism</keyword>
<protein>
    <recommendedName>
        <fullName evidence="10">Fungal lipase-type domain-containing protein</fullName>
    </recommendedName>
</protein>
<organism evidence="11 12">
    <name type="scientific">Brassica carinata</name>
    <name type="common">Ethiopian mustard</name>
    <name type="synonym">Abyssinian cabbage</name>
    <dbReference type="NCBI Taxonomy" id="52824"/>
    <lineage>
        <taxon>Eukaryota</taxon>
        <taxon>Viridiplantae</taxon>
        <taxon>Streptophyta</taxon>
        <taxon>Embryophyta</taxon>
        <taxon>Tracheophyta</taxon>
        <taxon>Spermatophyta</taxon>
        <taxon>Magnoliopsida</taxon>
        <taxon>eudicotyledons</taxon>
        <taxon>Gunneridae</taxon>
        <taxon>Pentapetalae</taxon>
        <taxon>rosids</taxon>
        <taxon>malvids</taxon>
        <taxon>Brassicales</taxon>
        <taxon>Brassicaceae</taxon>
        <taxon>Brassiceae</taxon>
        <taxon>Brassica</taxon>
    </lineage>
</organism>
<evidence type="ECO:0000259" key="10">
    <source>
        <dbReference type="Pfam" id="PF01764"/>
    </source>
</evidence>
<keyword evidence="4" id="KW-0934">Plastid</keyword>
<evidence type="ECO:0000256" key="6">
    <source>
        <dbReference type="ARBA" id="ARBA00022946"/>
    </source>
</evidence>